<evidence type="ECO:0000259" key="7">
    <source>
        <dbReference type="PROSITE" id="PS51085"/>
    </source>
</evidence>
<gene>
    <name evidence="9" type="ORF">QF205_03905</name>
</gene>
<feature type="domain" description="FAD-binding FR-type" evidence="8">
    <location>
        <begin position="1"/>
        <end position="102"/>
    </location>
</feature>
<dbReference type="PROSITE" id="PS51384">
    <property type="entry name" value="FAD_FR"/>
    <property type="match status" value="1"/>
</dbReference>
<dbReference type="EC" id="1.-.-.-" evidence="9"/>
<evidence type="ECO:0000256" key="5">
    <source>
        <dbReference type="ARBA" id="ARBA00023004"/>
    </source>
</evidence>
<dbReference type="PRINTS" id="PR00409">
    <property type="entry name" value="PHDIOXRDTASE"/>
</dbReference>
<evidence type="ECO:0000256" key="2">
    <source>
        <dbReference type="ARBA" id="ARBA00022714"/>
    </source>
</evidence>
<dbReference type="PANTHER" id="PTHR47354:SF1">
    <property type="entry name" value="CARNITINE MONOOXYGENASE REDUCTASE SUBUNIT"/>
    <property type="match status" value="1"/>
</dbReference>
<dbReference type="Gene3D" id="2.40.30.10">
    <property type="entry name" value="Translation factors"/>
    <property type="match status" value="1"/>
</dbReference>
<dbReference type="InterPro" id="IPR001433">
    <property type="entry name" value="OxRdtase_FAD/NAD-bd"/>
</dbReference>
<dbReference type="InterPro" id="IPR006058">
    <property type="entry name" value="2Fe2S_fd_BS"/>
</dbReference>
<keyword evidence="1" id="KW-0285">Flavoprotein</keyword>
<evidence type="ECO:0000313" key="9">
    <source>
        <dbReference type="EMBL" id="MDH7452228.1"/>
    </source>
</evidence>
<dbReference type="GO" id="GO:0016491">
    <property type="term" value="F:oxidoreductase activity"/>
    <property type="evidence" value="ECO:0007669"/>
    <property type="project" value="UniProtKB-KW"/>
</dbReference>
<dbReference type="PROSITE" id="PS00197">
    <property type="entry name" value="2FE2S_FER_1"/>
    <property type="match status" value="1"/>
</dbReference>
<proteinExistence type="predicted"/>
<dbReference type="InterPro" id="IPR017927">
    <property type="entry name" value="FAD-bd_FR_type"/>
</dbReference>
<evidence type="ECO:0000256" key="4">
    <source>
        <dbReference type="ARBA" id="ARBA00023002"/>
    </source>
</evidence>
<dbReference type="InterPro" id="IPR050415">
    <property type="entry name" value="MRET"/>
</dbReference>
<accession>A0ABT6MNU9</accession>
<dbReference type="PANTHER" id="PTHR47354">
    <property type="entry name" value="NADH OXIDOREDUCTASE HCR"/>
    <property type="match status" value="1"/>
</dbReference>
<comment type="caution">
    <text evidence="9">The sequence shown here is derived from an EMBL/GenBank/DDBJ whole genome shotgun (WGS) entry which is preliminary data.</text>
</comment>
<dbReference type="InterPro" id="IPR001041">
    <property type="entry name" value="2Fe-2S_ferredoxin-type"/>
</dbReference>
<dbReference type="InterPro" id="IPR012675">
    <property type="entry name" value="Beta-grasp_dom_sf"/>
</dbReference>
<organism evidence="9 10">
    <name type="scientific">Luteimonas composti</name>
    <dbReference type="NCBI Taxonomy" id="398257"/>
    <lineage>
        <taxon>Bacteria</taxon>
        <taxon>Pseudomonadati</taxon>
        <taxon>Pseudomonadota</taxon>
        <taxon>Gammaproteobacteria</taxon>
        <taxon>Lysobacterales</taxon>
        <taxon>Lysobacteraceae</taxon>
        <taxon>Luteimonas</taxon>
    </lineage>
</organism>
<dbReference type="Proteomes" id="UP001160550">
    <property type="component" value="Unassembled WGS sequence"/>
</dbReference>
<reference evidence="9" key="2">
    <citation type="submission" date="2023-04" db="EMBL/GenBank/DDBJ databases">
        <authorList>
            <person name="Sun J.-Q."/>
        </authorList>
    </citation>
    <scope>NUCLEOTIDE SEQUENCE</scope>
    <source>
        <strain evidence="9">CC-YY355</strain>
    </source>
</reference>
<dbReference type="Gene3D" id="3.10.20.30">
    <property type="match status" value="1"/>
</dbReference>
<dbReference type="CDD" id="cd00207">
    <property type="entry name" value="fer2"/>
    <property type="match status" value="1"/>
</dbReference>
<dbReference type="InterPro" id="IPR017938">
    <property type="entry name" value="Riboflavin_synthase-like_b-brl"/>
</dbReference>
<dbReference type="EMBL" id="JARYGX010000009">
    <property type="protein sequence ID" value="MDH7452228.1"/>
    <property type="molecule type" value="Genomic_DNA"/>
</dbReference>
<dbReference type="InterPro" id="IPR039261">
    <property type="entry name" value="FNR_nucleotide-bd"/>
</dbReference>
<dbReference type="PROSITE" id="PS51085">
    <property type="entry name" value="2FE2S_FER_2"/>
    <property type="match status" value="1"/>
</dbReference>
<dbReference type="RefSeq" id="WP_280941429.1">
    <property type="nucleotide sequence ID" value="NZ_JARYGX010000009.1"/>
</dbReference>
<dbReference type="Pfam" id="PF00175">
    <property type="entry name" value="NAD_binding_1"/>
    <property type="match status" value="1"/>
</dbReference>
<keyword evidence="3" id="KW-0479">Metal-binding</keyword>
<evidence type="ECO:0000256" key="6">
    <source>
        <dbReference type="ARBA" id="ARBA00023014"/>
    </source>
</evidence>
<dbReference type="Pfam" id="PF00111">
    <property type="entry name" value="Fer2"/>
    <property type="match status" value="1"/>
</dbReference>
<keyword evidence="2" id="KW-0001">2Fe-2S</keyword>
<keyword evidence="10" id="KW-1185">Reference proteome</keyword>
<evidence type="ECO:0000259" key="8">
    <source>
        <dbReference type="PROSITE" id="PS51384"/>
    </source>
</evidence>
<name>A0ABT6MNU9_9GAMM</name>
<reference evidence="9" key="1">
    <citation type="journal article" date="2007" name="Int. J. Syst. Evol. Microbiol.">
        <title>Luteimonas composti sp. nov., a moderately thermophilic bacterium isolated from food waste.</title>
        <authorList>
            <person name="Young C.C."/>
            <person name="Kampfer P."/>
            <person name="Chen W.M."/>
            <person name="Yen W.S."/>
            <person name="Arun A.B."/>
            <person name="Lai W.A."/>
            <person name="Shen F.T."/>
            <person name="Rekha P.D."/>
            <person name="Lin K.Y."/>
            <person name="Chou J.H."/>
        </authorList>
    </citation>
    <scope>NUCLEOTIDE SEQUENCE</scope>
    <source>
        <strain evidence="9">CC-YY355</strain>
    </source>
</reference>
<dbReference type="SUPFAM" id="SSF63380">
    <property type="entry name" value="Riboflavin synthase domain-like"/>
    <property type="match status" value="1"/>
</dbReference>
<evidence type="ECO:0000313" key="10">
    <source>
        <dbReference type="Proteomes" id="UP001160550"/>
    </source>
</evidence>
<keyword evidence="4 9" id="KW-0560">Oxidoreductase</keyword>
<evidence type="ECO:0000256" key="3">
    <source>
        <dbReference type="ARBA" id="ARBA00022723"/>
    </source>
</evidence>
<dbReference type="SUPFAM" id="SSF52343">
    <property type="entry name" value="Ferredoxin reductase-like, C-terminal NADP-linked domain"/>
    <property type="match status" value="1"/>
</dbReference>
<dbReference type="CDD" id="cd06185">
    <property type="entry name" value="PDR_like"/>
    <property type="match status" value="1"/>
</dbReference>
<dbReference type="SUPFAM" id="SSF54292">
    <property type="entry name" value="2Fe-2S ferredoxin-like"/>
    <property type="match status" value="1"/>
</dbReference>
<dbReference type="InterPro" id="IPR036010">
    <property type="entry name" value="2Fe-2S_ferredoxin-like_sf"/>
</dbReference>
<keyword evidence="5" id="KW-0408">Iron</keyword>
<protein>
    <submittedName>
        <fullName evidence="9">PDR/VanB family oxidoreductase</fullName>
        <ecNumber evidence="9">1.-.-.-</ecNumber>
    </submittedName>
</protein>
<sequence>MALLTRIAELYQETDEIRRYRLVAADGGALPAGTPGSHIDVQLESGLVRQYSLCNGPGEQGVFEIAVKREPASRGGSAAVHAGFRVGGLVPVSAPRNSFPLQDDADHHLLLAGGIGITPLLSMARHLAAAGKPFHLHYFVRSARDAAFRELLASPTLRGSVTQHHGLDPAETADVLRAVSRVRPSGGHLYVCGPAPFMACATGAAGAWPEGTVHQEWFAAAPSDSDGAATGRPFRVRLARQDVEFEVAPGQSILQALDAHDIFAPRSCEQGFCGTCEVAVLEGEPDHRDTYLSEEERRRGKVMMPCVSRCRGPLLVLDL</sequence>
<evidence type="ECO:0000256" key="1">
    <source>
        <dbReference type="ARBA" id="ARBA00022630"/>
    </source>
</evidence>
<dbReference type="Gene3D" id="3.40.50.80">
    <property type="entry name" value="Nucleotide-binding domain of ferredoxin-NADP reductase (FNR) module"/>
    <property type="match status" value="1"/>
</dbReference>
<feature type="domain" description="2Fe-2S ferredoxin-type" evidence="7">
    <location>
        <begin position="234"/>
        <end position="319"/>
    </location>
</feature>
<keyword evidence="6" id="KW-0411">Iron-sulfur</keyword>